<feature type="domain" description="Response regulatory" evidence="2">
    <location>
        <begin position="3"/>
        <end position="124"/>
    </location>
</feature>
<dbReference type="Gene3D" id="2.40.50.1020">
    <property type="entry name" value="LytTr DNA-binding domain"/>
    <property type="match status" value="1"/>
</dbReference>
<feature type="domain" description="HTH LytTR-type" evidence="3">
    <location>
        <begin position="144"/>
        <end position="239"/>
    </location>
</feature>
<dbReference type="PANTHER" id="PTHR37299">
    <property type="entry name" value="TRANSCRIPTIONAL REGULATOR-RELATED"/>
    <property type="match status" value="1"/>
</dbReference>
<dbReference type="Gene3D" id="3.40.50.2300">
    <property type="match status" value="1"/>
</dbReference>
<protein>
    <submittedName>
        <fullName evidence="4">Regulator</fullName>
    </submittedName>
</protein>
<dbReference type="Pfam" id="PF00072">
    <property type="entry name" value="Response_reg"/>
    <property type="match status" value="1"/>
</dbReference>
<dbReference type="InterPro" id="IPR046947">
    <property type="entry name" value="LytR-like"/>
</dbReference>
<dbReference type="HOGENOM" id="CLU_000445_14_2_9"/>
<reference evidence="4 5" key="1">
    <citation type="submission" date="2014-08" db="EMBL/GenBank/DDBJ databases">
        <title>Comparative genomics of the Paenibacillus odorifer group.</title>
        <authorList>
            <person name="den Bakker H.C."/>
            <person name="Tsai Y.-C."/>
            <person name="Martin N."/>
            <person name="Korlach J."/>
            <person name="Wiedmann M."/>
        </authorList>
    </citation>
    <scope>NUCLEOTIDE SEQUENCE [LARGE SCALE GENOMIC DNA]</scope>
    <source>
        <strain evidence="4 5">DSM 15220</strain>
    </source>
</reference>
<organism evidence="4 5">
    <name type="scientific">Paenibacillus graminis</name>
    <dbReference type="NCBI Taxonomy" id="189425"/>
    <lineage>
        <taxon>Bacteria</taxon>
        <taxon>Bacillati</taxon>
        <taxon>Bacillota</taxon>
        <taxon>Bacilli</taxon>
        <taxon>Bacillales</taxon>
        <taxon>Paenibacillaceae</taxon>
        <taxon>Paenibacillus</taxon>
    </lineage>
</organism>
<dbReference type="SMART" id="SM00850">
    <property type="entry name" value="LytTR"/>
    <property type="match status" value="1"/>
</dbReference>
<dbReference type="PROSITE" id="PS50930">
    <property type="entry name" value="HTH_LYTTR"/>
    <property type="match status" value="1"/>
</dbReference>
<dbReference type="KEGG" id="pgm:PGRAT_16225"/>
<dbReference type="AlphaFoldDB" id="A0A089NIX8"/>
<dbReference type="eggNOG" id="COG3279">
    <property type="taxonomic scope" value="Bacteria"/>
</dbReference>
<sequence length="250" mass="29171">MYRVAICDDEDKQREFVKSMLIALSIKANLNFEMEEFKSGEQLAAHYERNDPPFHILILDVEMAGINGIQTARRIRGLKHLDEQIIFLTNYPEYMVESFDVMTFQYLIKPIAPQIFEEKIIKLCQYFQALDKKFMIIKSAYEEVMLKYDEIIAIEAAKSLTIKSKLNFITLSQVYESKGILAEYALALKDNHFLQIHRSVIINLLHVRKFASGVVLMTGGMEFPIGRSKLKEVKDYYTKFMIMKVHGYDR</sequence>
<dbReference type="GO" id="GO:0000156">
    <property type="term" value="F:phosphorelay response regulator activity"/>
    <property type="evidence" value="ECO:0007669"/>
    <property type="project" value="InterPro"/>
</dbReference>
<evidence type="ECO:0000256" key="1">
    <source>
        <dbReference type="PROSITE-ProRule" id="PRU00169"/>
    </source>
</evidence>
<evidence type="ECO:0000313" key="4">
    <source>
        <dbReference type="EMBL" id="AIQ68999.1"/>
    </source>
</evidence>
<dbReference type="RefSeq" id="WP_025704650.1">
    <property type="nucleotide sequence ID" value="NZ_CP009287.1"/>
</dbReference>
<dbReference type="PROSITE" id="PS50110">
    <property type="entry name" value="RESPONSE_REGULATORY"/>
    <property type="match status" value="1"/>
</dbReference>
<dbReference type="Pfam" id="PF04397">
    <property type="entry name" value="LytTR"/>
    <property type="match status" value="1"/>
</dbReference>
<evidence type="ECO:0000259" key="3">
    <source>
        <dbReference type="PROSITE" id="PS50930"/>
    </source>
</evidence>
<dbReference type="PANTHER" id="PTHR37299:SF1">
    <property type="entry name" value="STAGE 0 SPORULATION PROTEIN A HOMOLOG"/>
    <property type="match status" value="1"/>
</dbReference>
<dbReference type="STRING" id="189425.PGRAT_16225"/>
<dbReference type="Proteomes" id="UP000029500">
    <property type="component" value="Chromosome"/>
</dbReference>
<keyword evidence="1" id="KW-0597">Phosphoprotein</keyword>
<evidence type="ECO:0000313" key="5">
    <source>
        <dbReference type="Proteomes" id="UP000029500"/>
    </source>
</evidence>
<dbReference type="InterPro" id="IPR001789">
    <property type="entry name" value="Sig_transdc_resp-reg_receiver"/>
</dbReference>
<keyword evidence="5" id="KW-1185">Reference proteome</keyword>
<name>A0A089NIX8_9BACL</name>
<dbReference type="InterPro" id="IPR011006">
    <property type="entry name" value="CheY-like_superfamily"/>
</dbReference>
<accession>A0A089NIX8</accession>
<dbReference type="EMBL" id="CP009287">
    <property type="protein sequence ID" value="AIQ68999.1"/>
    <property type="molecule type" value="Genomic_DNA"/>
</dbReference>
<dbReference type="GO" id="GO:0003677">
    <property type="term" value="F:DNA binding"/>
    <property type="evidence" value="ECO:0007669"/>
    <property type="project" value="InterPro"/>
</dbReference>
<dbReference type="SUPFAM" id="SSF52172">
    <property type="entry name" value="CheY-like"/>
    <property type="match status" value="1"/>
</dbReference>
<proteinExistence type="predicted"/>
<gene>
    <name evidence="4" type="ORF">PGRAT_16225</name>
</gene>
<dbReference type="SMART" id="SM00448">
    <property type="entry name" value="REC"/>
    <property type="match status" value="1"/>
</dbReference>
<dbReference type="InterPro" id="IPR007492">
    <property type="entry name" value="LytTR_DNA-bd_dom"/>
</dbReference>
<dbReference type="OrthoDB" id="9809318at2"/>
<feature type="modified residue" description="4-aspartylphosphate" evidence="1">
    <location>
        <position position="60"/>
    </location>
</feature>
<evidence type="ECO:0000259" key="2">
    <source>
        <dbReference type="PROSITE" id="PS50110"/>
    </source>
</evidence>